<proteinExistence type="predicted"/>
<dbReference type="AlphaFoldDB" id="A0A8T5V1B1"/>
<sequence>MRGLSDEQRRAALAATDDRCLAIVEGAAGAGKTTMLKVVVDCYTSAGTNKADSKTVVSKANPKTVLGCATAWRTVEMIRAELGIDGYAVDSLLARINAGQHILDRNTVLLVDECGQIGSRSMNALIGAAARAQSKVVFVGDRKQLQPISAGPALKIISSVVEPTRVDKIVRQREKWAQDAARAFAKGKAATGLKAYAEKRLLTGCAGAQATIRAAVDCYMDAQHRAPGKPHLLIAKSNKTVRALNAEIRSRMRDSGLLTGPDHVVTAGDASGRSFRLQLAAGDKIRFGIRQDRIGSGVINGTVGRVDKIDVLDNQHLLIRAQVQGKTIEFSTEALKDKAGRVRLSHDLAVTAYSSQGLTAETATVVLGAEYDRHESYVACSRARGETAIFYDQALLAAQTRGQRQIQNWR</sequence>
<dbReference type="RefSeq" id="WP_166071896.1">
    <property type="nucleotide sequence ID" value="NZ_CP096255.1"/>
</dbReference>
<gene>
    <name evidence="1" type="ORF">HAP41_0000045290</name>
</gene>
<name>A0A8T5V1B1_9BRAD</name>
<evidence type="ECO:0000313" key="2">
    <source>
        <dbReference type="Proteomes" id="UP000551709"/>
    </source>
</evidence>
<organism evidence="1 2">
    <name type="scientific">Bradyrhizobium barranii subsp. apii</name>
    <dbReference type="NCBI Taxonomy" id="2819348"/>
    <lineage>
        <taxon>Bacteria</taxon>
        <taxon>Pseudomonadati</taxon>
        <taxon>Pseudomonadota</taxon>
        <taxon>Alphaproteobacteria</taxon>
        <taxon>Hyphomicrobiales</taxon>
        <taxon>Nitrobacteraceae</taxon>
        <taxon>Bradyrhizobium</taxon>
        <taxon>Bradyrhizobium barranii</taxon>
    </lineage>
</organism>
<reference evidence="1" key="2">
    <citation type="submission" date="2022-04" db="EMBL/GenBank/DDBJ databases">
        <authorList>
            <person name="Bromfield E.S.P."/>
            <person name="Cloutier S."/>
        </authorList>
    </citation>
    <scope>NUCLEOTIDE SEQUENCE</scope>
    <source>
        <strain evidence="1">1S5</strain>
    </source>
</reference>
<dbReference type="Gene3D" id="2.30.30.940">
    <property type="match status" value="1"/>
</dbReference>
<dbReference type="SUPFAM" id="SSF52540">
    <property type="entry name" value="P-loop containing nucleoside triphosphate hydrolases"/>
    <property type="match status" value="2"/>
</dbReference>
<dbReference type="Proteomes" id="UP000551709">
    <property type="component" value="Chromosome"/>
</dbReference>
<dbReference type="Pfam" id="PF13604">
    <property type="entry name" value="AAA_30"/>
    <property type="match status" value="1"/>
</dbReference>
<dbReference type="EMBL" id="CP096255">
    <property type="protein sequence ID" value="UPT87270.1"/>
    <property type="molecule type" value="Genomic_DNA"/>
</dbReference>
<evidence type="ECO:0000313" key="1">
    <source>
        <dbReference type="EMBL" id="UPT87270.1"/>
    </source>
</evidence>
<dbReference type="InterPro" id="IPR027417">
    <property type="entry name" value="P-loop_NTPase"/>
</dbReference>
<protein>
    <submittedName>
        <fullName evidence="1">AAA family ATPase</fullName>
    </submittedName>
</protein>
<accession>A0A8T5V1B1</accession>
<dbReference type="Gene3D" id="3.40.50.300">
    <property type="entry name" value="P-loop containing nucleotide triphosphate hydrolases"/>
    <property type="match status" value="2"/>
</dbReference>
<reference evidence="1" key="1">
    <citation type="journal article" date="2017" name="Syst. Appl. Microbiol.">
        <title>Soybeans inoculated with root zone soils of Canadian native legumes harbour diverse and novel Bradyrhizobium spp. that possess agricultural potential.</title>
        <authorList>
            <person name="Bromfield E.S.P."/>
            <person name="Cloutier S."/>
            <person name="Tambong J.T."/>
            <person name="Tran Thi T.V."/>
        </authorList>
    </citation>
    <scope>NUCLEOTIDE SEQUENCE</scope>
    <source>
        <strain evidence="1">1S5</strain>
    </source>
</reference>